<dbReference type="InterPro" id="IPR056906">
    <property type="entry name" value="ORF2/G2P_dom"/>
</dbReference>
<name>A0A976N0Z2_9VIRU</name>
<sequence length="280" mass="33428">MICTSPTILDRGIFRCGRCLSCLAAKKRDWSTRLMNEMQTNQSSIVVTLTYANEFLPENSSLSKRDFQLFMKRFRKNLGGRRIKYFCAGEYGDLFGRPHYHCIMYNVSLKDKELIAKSWNKGMIYVDLLTSKSINYVTKYIQKPKAFVGRDGRRLYLYEMKKEAPFRLMSQGIGLDWFFENITNLLQDKLIKWGDSFRPIPRYYRKMLMLDLSDFPLLIYKSYQEIKKMITKTFLTKAERDYVNKYEVKSYLTLQSVYKKYKNMLKTIDNDLRIRYDMNI</sequence>
<dbReference type="EMBL" id="OM869539">
    <property type="protein sequence ID" value="UPW41071.1"/>
    <property type="molecule type" value="Genomic_DNA"/>
</dbReference>
<evidence type="ECO:0000313" key="2">
    <source>
        <dbReference type="EMBL" id="UPW41071.1"/>
    </source>
</evidence>
<organism evidence="2">
    <name type="scientific">Sigmofec virus UA08Rod_5625</name>
    <dbReference type="NCBI Taxonomy" id="2929432"/>
    <lineage>
        <taxon>Viruses</taxon>
        <taxon>Monodnaviria</taxon>
        <taxon>Sangervirae</taxon>
        <taxon>Phixviricota</taxon>
        <taxon>Malgrandaviricetes</taxon>
        <taxon>Petitvirales</taxon>
        <taxon>Microviridae</taxon>
    </lineage>
</organism>
<accession>A0A976N0Z2</accession>
<evidence type="ECO:0000259" key="1">
    <source>
        <dbReference type="Pfam" id="PF23343"/>
    </source>
</evidence>
<dbReference type="Pfam" id="PF23343">
    <property type="entry name" value="REP_ORF2-G2P"/>
    <property type="match status" value="1"/>
</dbReference>
<reference evidence="2" key="1">
    <citation type="submission" date="2022-02" db="EMBL/GenBank/DDBJ databases">
        <title>Towards deciphering the DNA virus diversity associated with rodent species in the families Cricetidae and Heteromyidae.</title>
        <authorList>
            <person name="Lund M."/>
            <person name="Larsen B.B."/>
            <person name="Gryseels S."/>
            <person name="Kraberger S."/>
            <person name="Rowsey D.M."/>
            <person name="Steger L."/>
            <person name="Yule K.M."/>
            <person name="Upham N.S."/>
            <person name="Worobey M."/>
            <person name="Van Doorslaer K."/>
            <person name="Varsani A."/>
        </authorList>
    </citation>
    <scope>NUCLEOTIDE SEQUENCE</scope>
    <source>
        <strain evidence="2">UA08Rod_5625</strain>
    </source>
</reference>
<feature type="domain" description="Replication-associated protein ORF2/G2P" evidence="1">
    <location>
        <begin position="45"/>
        <end position="144"/>
    </location>
</feature>
<protein>
    <submittedName>
        <fullName evidence="2">Replication initiator protein</fullName>
    </submittedName>
</protein>
<proteinExistence type="predicted"/>